<accession>A0ABR3ZKI1</accession>
<organism evidence="1 2">
    <name type="scientific">Ceratocystis pirilliformis</name>
    <dbReference type="NCBI Taxonomy" id="259994"/>
    <lineage>
        <taxon>Eukaryota</taxon>
        <taxon>Fungi</taxon>
        <taxon>Dikarya</taxon>
        <taxon>Ascomycota</taxon>
        <taxon>Pezizomycotina</taxon>
        <taxon>Sordariomycetes</taxon>
        <taxon>Hypocreomycetidae</taxon>
        <taxon>Microascales</taxon>
        <taxon>Ceratocystidaceae</taxon>
        <taxon>Ceratocystis</taxon>
    </lineage>
</organism>
<dbReference type="Proteomes" id="UP001583280">
    <property type="component" value="Unassembled WGS sequence"/>
</dbReference>
<protein>
    <submittedName>
        <fullName evidence="1">Uncharacterized protein</fullName>
    </submittedName>
</protein>
<gene>
    <name evidence="1" type="ORF">Cpir12675_000561</name>
</gene>
<comment type="caution">
    <text evidence="1">The sequence shown here is derived from an EMBL/GenBank/DDBJ whole genome shotgun (WGS) entry which is preliminary data.</text>
</comment>
<evidence type="ECO:0000313" key="2">
    <source>
        <dbReference type="Proteomes" id="UP001583280"/>
    </source>
</evidence>
<keyword evidence="2" id="KW-1185">Reference proteome</keyword>
<name>A0ABR3ZKI1_9PEZI</name>
<reference evidence="1 2" key="1">
    <citation type="journal article" date="2024" name="IMA Fungus">
        <title>IMA Genome - F19 : A genome assembly and annotation guide to empower mycologists, including annotated draft genome sequences of Ceratocystis pirilliformis, Diaporthe australafricana, Fusarium ophioides, Paecilomyces lecythidis, and Sporothrix stenoceras.</title>
        <authorList>
            <person name="Aylward J."/>
            <person name="Wilson A.M."/>
            <person name="Visagie C.M."/>
            <person name="Spraker J."/>
            <person name="Barnes I."/>
            <person name="Buitendag C."/>
            <person name="Ceriani C."/>
            <person name="Del Mar Angel L."/>
            <person name="du Plessis D."/>
            <person name="Fuchs T."/>
            <person name="Gasser K."/>
            <person name="Kramer D."/>
            <person name="Li W."/>
            <person name="Munsamy K."/>
            <person name="Piso A."/>
            <person name="Price J.L."/>
            <person name="Sonnekus B."/>
            <person name="Thomas C."/>
            <person name="van der Nest A."/>
            <person name="van Dijk A."/>
            <person name="van Heerden A."/>
            <person name="van Vuuren N."/>
            <person name="Yilmaz N."/>
            <person name="Duong T.A."/>
            <person name="van der Merwe N.A."/>
            <person name="Wingfield M.J."/>
            <person name="Wingfield B.D."/>
        </authorList>
    </citation>
    <scope>NUCLEOTIDE SEQUENCE [LARGE SCALE GENOMIC DNA]</scope>
    <source>
        <strain evidence="1 2">CMW 12675</strain>
    </source>
</reference>
<proteinExistence type="predicted"/>
<sequence>MIARIRKGRKLGSKEEVRILPTDTEWDMIMGTQYYQKMPQVMDKPVQKILLRNQDRTSWPEEDEKEPEFQAAIAVELADRVSVAMGDYGATYARF</sequence>
<evidence type="ECO:0000313" key="1">
    <source>
        <dbReference type="EMBL" id="KAL1901195.1"/>
    </source>
</evidence>
<dbReference type="EMBL" id="JAWDJO010000007">
    <property type="protein sequence ID" value="KAL1901195.1"/>
    <property type="molecule type" value="Genomic_DNA"/>
</dbReference>